<protein>
    <submittedName>
        <fullName evidence="1">Uncharacterized protein</fullName>
    </submittedName>
</protein>
<reference evidence="1 2" key="1">
    <citation type="journal article" date="2019" name="Genome Biol. Evol.">
        <title>Insights into the evolution of the New World diploid cottons (Gossypium, subgenus Houzingenia) based on genome sequencing.</title>
        <authorList>
            <person name="Grover C.E."/>
            <person name="Arick M.A. 2nd"/>
            <person name="Thrash A."/>
            <person name="Conover J.L."/>
            <person name="Sanders W.S."/>
            <person name="Peterson D.G."/>
            <person name="Frelichowski J.E."/>
            <person name="Scheffler J.A."/>
            <person name="Scheffler B.E."/>
            <person name="Wendel J.F."/>
        </authorList>
    </citation>
    <scope>NUCLEOTIDE SEQUENCE [LARGE SCALE GENOMIC DNA]</scope>
    <source>
        <strain evidence="1">8</strain>
        <tissue evidence="1">Leaf</tissue>
    </source>
</reference>
<gene>
    <name evidence="1" type="ORF">Gotri_014948</name>
</gene>
<proteinExistence type="predicted"/>
<name>A0A7J9DZ74_9ROSI</name>
<dbReference type="AlphaFoldDB" id="A0A7J9DZ74"/>
<dbReference type="Proteomes" id="UP000593568">
    <property type="component" value="Unassembled WGS sequence"/>
</dbReference>
<accession>A0A7J9DZ74</accession>
<dbReference type="EMBL" id="JABEZW010000005">
    <property type="protein sequence ID" value="MBA0765814.1"/>
    <property type="molecule type" value="Genomic_DNA"/>
</dbReference>
<evidence type="ECO:0000313" key="2">
    <source>
        <dbReference type="Proteomes" id="UP000593568"/>
    </source>
</evidence>
<organism evidence="1 2">
    <name type="scientific">Gossypium trilobum</name>
    <dbReference type="NCBI Taxonomy" id="34281"/>
    <lineage>
        <taxon>Eukaryota</taxon>
        <taxon>Viridiplantae</taxon>
        <taxon>Streptophyta</taxon>
        <taxon>Embryophyta</taxon>
        <taxon>Tracheophyta</taxon>
        <taxon>Spermatophyta</taxon>
        <taxon>Magnoliopsida</taxon>
        <taxon>eudicotyledons</taxon>
        <taxon>Gunneridae</taxon>
        <taxon>Pentapetalae</taxon>
        <taxon>rosids</taxon>
        <taxon>malvids</taxon>
        <taxon>Malvales</taxon>
        <taxon>Malvaceae</taxon>
        <taxon>Malvoideae</taxon>
        <taxon>Gossypium</taxon>
    </lineage>
</organism>
<sequence>MEKGFLDKVEDNAAVRTWSEMTQRDKGRQASVSSSRPVLESCLQLLHIREGRFGAYSRRIHGFTLVFEDSSGQSLLKSCKCTDLFEEANEYNWDE</sequence>
<evidence type="ECO:0000313" key="1">
    <source>
        <dbReference type="EMBL" id="MBA0765814.1"/>
    </source>
</evidence>
<keyword evidence="2" id="KW-1185">Reference proteome</keyword>
<comment type="caution">
    <text evidence="1">The sequence shown here is derived from an EMBL/GenBank/DDBJ whole genome shotgun (WGS) entry which is preliminary data.</text>
</comment>